<organism evidence="1 2">
    <name type="scientific">Rhynchosporium agropyri</name>
    <dbReference type="NCBI Taxonomy" id="914238"/>
    <lineage>
        <taxon>Eukaryota</taxon>
        <taxon>Fungi</taxon>
        <taxon>Dikarya</taxon>
        <taxon>Ascomycota</taxon>
        <taxon>Pezizomycotina</taxon>
        <taxon>Leotiomycetes</taxon>
        <taxon>Helotiales</taxon>
        <taxon>Ploettnerulaceae</taxon>
        <taxon>Rhynchosporium</taxon>
    </lineage>
</organism>
<proteinExistence type="predicted"/>
<accession>A0A1E1LHB1</accession>
<dbReference type="EMBL" id="FJUX01000111">
    <property type="protein sequence ID" value="CZT09119.1"/>
    <property type="molecule type" value="Genomic_DNA"/>
</dbReference>
<evidence type="ECO:0000313" key="2">
    <source>
        <dbReference type="Proteomes" id="UP000178912"/>
    </source>
</evidence>
<gene>
    <name evidence="1" type="ORF">RAG0_13975</name>
</gene>
<name>A0A1E1LHB1_9HELO</name>
<evidence type="ECO:0000313" key="1">
    <source>
        <dbReference type="EMBL" id="CZT09119.1"/>
    </source>
</evidence>
<dbReference type="Proteomes" id="UP000178912">
    <property type="component" value="Unassembled WGS sequence"/>
</dbReference>
<keyword evidence="2" id="KW-1185">Reference proteome</keyword>
<sequence length="150" mass="16757">MALVLVYFIRKACVEGGKSRFRKPSIRHSRMMGQVPGVLREGVLVISRRLKFRAADADYRPLGSDMEEGQHDLPTFHTEATTQNATHREDSKMHNYRSFLIPGLFQAASDTLASIPQTLGDACSSRGAANPIGTERAWESSRGIRLIYYS</sequence>
<protein>
    <submittedName>
        <fullName evidence="1">Uncharacterized protein</fullName>
    </submittedName>
</protein>
<reference evidence="2" key="1">
    <citation type="submission" date="2016-03" db="EMBL/GenBank/DDBJ databases">
        <authorList>
            <person name="Guldener U."/>
        </authorList>
    </citation>
    <scope>NUCLEOTIDE SEQUENCE [LARGE SCALE GENOMIC DNA]</scope>
    <source>
        <strain evidence="2">04CH-RAC-A.6.1</strain>
    </source>
</reference>
<dbReference type="AlphaFoldDB" id="A0A1E1LHB1"/>